<dbReference type="GeneID" id="114335154"/>
<dbReference type="PROSITE" id="PS00028">
    <property type="entry name" value="ZINC_FINGER_C2H2_1"/>
    <property type="match status" value="1"/>
</dbReference>
<keyword evidence="1" id="KW-0479">Metal-binding</keyword>
<dbReference type="RefSeq" id="XP_028141129.2">
    <property type="nucleotide sequence ID" value="XM_028285328.2"/>
</dbReference>
<feature type="domain" description="C2H2-type" evidence="3">
    <location>
        <begin position="35"/>
        <end position="62"/>
    </location>
</feature>
<keyword evidence="5" id="KW-1185">Reference proteome</keyword>
<dbReference type="PROSITE" id="PS50157">
    <property type="entry name" value="ZINC_FINGER_C2H2_2"/>
    <property type="match status" value="1"/>
</dbReference>
<evidence type="ECO:0000256" key="2">
    <source>
        <dbReference type="SAM" id="MobiDB-lite"/>
    </source>
</evidence>
<keyword evidence="1" id="KW-0863">Zinc-finger</keyword>
<proteinExistence type="predicted"/>
<dbReference type="Pfam" id="PF14214">
    <property type="entry name" value="Helitron_like_N"/>
    <property type="match status" value="2"/>
</dbReference>
<evidence type="ECO:0000313" key="4">
    <source>
        <dbReference type="EnsemblMetazoa" id="XP_028141129.2"/>
    </source>
</evidence>
<protein>
    <recommendedName>
        <fullName evidence="3">C2H2-type domain-containing protein</fullName>
    </recommendedName>
</protein>
<dbReference type="InterPro" id="IPR013087">
    <property type="entry name" value="Znf_C2H2_type"/>
</dbReference>
<dbReference type="Pfam" id="PF20209">
    <property type="entry name" value="DUF6570"/>
    <property type="match status" value="2"/>
</dbReference>
<sequence>MDVKVKIEHEEVDLPDLIDPELLSEEYGDIKHEIFTCSECLENFNCELLLNRHQMIHDKTEYYEEGIKPYPCSKRIARTEKNKRDNDKGNSNSKAEFVNKRIKIDFIEEEKQDRKKELSRLRNIKYRQRLKKAKQDALNQSGIDHAQSSIERKKELSKKSSQRYRDRKRLALLITSRDTVIPEQATVKQQLHVQNQSEIYDSQIAGPSWIDVPLASKKTTESSNIKLNDDSRHSNDSTSDPDSRSINFDSLQKHQQLENINSDNSDNNIGQVDPPNIILHVPEETRTQQSQHPCPRYSLYTTHSSAHLEMKKHFFDNNFGHACDICDRLCFKNDLNVLKNDETTNNVHYFRTLLTNSDIPAISVCKSCLQSVNRKRVPICSVYNGFKYPDFPENLINVPLDFVSERLISPRTPFMQIRRLRRINGQNEIYGQVINIPTEFNTMLNQLPRKVNDYHSITVHIERKEIYKLNYLGRIVNKRALKNWLSYLVKTPLYEANKITIDETFFEGMDSINEEDNEVFENISVEESLLAQQQTLMWNDRDYNVPVNLLLDEHAEELCFPAIYLGQSRKFRDGVVATPFMMATSEIRRSDRRGVTPQHLFYMTLKIMRLRILDALKDAGITKKQMKDPNYLQTCDESKLAFLRSIPNSSWYWLERKKDLFAMIRQLGKPTVFFTISANETGWPDLLQILYKLKNKEDITLENAEKLHYMTKSTLINQDSVTCVIYFSKLVNVVLNVLQSKKYSPFKKFRVLHYFKRIEFQDGSPQAHVLAWLDNAPQNALEENYRAIKVIDSLISVKRSEASGNIKLQTHKHTSKCHEQNSSNKAQRCKSDAPFMPSKDTMILTPMDDSENGFANYKKKYAEIRKNIESADYNDGMNDFYQKNGILTDKEYIKVIRAGINRPKVFLKREPSEKWHNPFNPFLLNVVKSNIDFQFIIDEYSCAEFVVEYMNKINGGVSDLQRKIIETMNEHPEFGIVEATKHIGVNILDQTEITSQEAAWYLLREPMSRSSADIVYIPTVWPIERQKIRKTMKVLTDLEDGDTDIWKENWFEKYEKRPHHLEDVTLAQFVSNYYKNTKREYVRRREPRIIHYKNYDMENDFNEYQREMVTLHIPFRHEESEVLSEMKFIKIYEDNVDRIVQNRQEFESNIDILKTIQELSRPQYSLYNTHYSAHLQMKNQLFDNNFGHACDICDRLFFKIDLKVLKNDNGTHNIHFIRTLLTNDISAISVCKSCFPLIKQNRVPIFSVYNGFKYPDFPENLINVPLDLVLERLISPRTPFMQIRRLRRINGQNEIYGQVINIPIDVNTMINKLPRNVDDYHSVTVHIERKKTYKLSYLCGIVNKRALKSWLSYLIKTPLYEVNKITIDETFFEGIDSITEKDIEVFENIPIEESLVAQQQTLMWNDGECNVPISLLLNEHAEELSFPAIYLGQFRKFRDGIVVTPFMMAASEIRRSDRRGVTPQHLLYMAMKLMRIRMIDSLKDAGIPNWQIQLPNYLQDSTEHKLALLRSIPNSTWYWLEKTKDLFAMIRQLGKPTVFFTISANETRWPDLLQILYKLKNKIDITIEYAEKLDYMTKCSLVNEDSVTCAIYFSKLVNVILNVLQSERCSPFKKFRVLHYFKRIEFQDSGTPQAHVLAWLDNAPEGDYNSVIEIIDSLISVKSSEASGNIKLQTHKHTSRCFKQTTSNKAQKCRFDAPFMPFKNTIILTPMEDSENGFEYYKKKYAEIRKNLESTNYNGMNDFYQKNCILTDEEYIKIIRAGINRPRVFLKREPSEKWHNPFNPFLLNVVKSNIDFQFITDEYSCAEFIVEYINKTNRGVSDLQRKIIETMNEHPEFDIAEATKNIGVNILNQMEITSQEAAWYLLREPMSKTSADVVYIPTVYPTARQRIKKTMKVLSDLEDSGTDLWKENWFEKYEKRPDFLEDVTLAQFVSNKFGTYYKTTKGEYFRREPGIIRYRNYDMADDFNEFRREMVTLHIPFRNEESEILSDMKFIKIYEDNEDIILQNRKEFESKIDIAKTIQIYCDLCREETPCDEDVNSFEKMYNDPDINDDLSVAILDKLVPVIKKEEYI</sequence>
<feature type="region of interest" description="Disordered" evidence="2">
    <location>
        <begin position="220"/>
        <end position="246"/>
    </location>
</feature>
<keyword evidence="1" id="KW-0862">Zinc</keyword>
<evidence type="ECO:0000259" key="3">
    <source>
        <dbReference type="PROSITE" id="PS50157"/>
    </source>
</evidence>
<dbReference type="Proteomes" id="UP001652700">
    <property type="component" value="Unplaced"/>
</dbReference>
<dbReference type="InterPro" id="IPR051055">
    <property type="entry name" value="PIF1_helicase"/>
</dbReference>
<name>A0ABM5IT43_DIAVI</name>
<dbReference type="InterPro" id="IPR025476">
    <property type="entry name" value="Helitron_helicase-like"/>
</dbReference>
<evidence type="ECO:0000256" key="1">
    <source>
        <dbReference type="PROSITE-ProRule" id="PRU00042"/>
    </source>
</evidence>
<feature type="region of interest" description="Disordered" evidence="2">
    <location>
        <begin position="133"/>
        <end position="163"/>
    </location>
</feature>
<dbReference type="PANTHER" id="PTHR47642">
    <property type="entry name" value="ATP-DEPENDENT DNA HELICASE"/>
    <property type="match status" value="1"/>
</dbReference>
<feature type="region of interest" description="Disordered" evidence="2">
    <location>
        <begin position="810"/>
        <end position="830"/>
    </location>
</feature>
<dbReference type="EnsemblMetazoa" id="XM_028285328.2">
    <property type="protein sequence ID" value="XP_028141129.2"/>
    <property type="gene ID" value="LOC114335154"/>
</dbReference>
<dbReference type="PANTHER" id="PTHR47642:SF8">
    <property type="entry name" value="ATP-DEPENDENT DNA HELICASE"/>
    <property type="match status" value="1"/>
</dbReference>
<dbReference type="InterPro" id="IPR046700">
    <property type="entry name" value="DUF6570"/>
</dbReference>
<feature type="compositionally biased region" description="Polar residues" evidence="2">
    <location>
        <begin position="236"/>
        <end position="246"/>
    </location>
</feature>
<organism evidence="4 5">
    <name type="scientific">Diabrotica virgifera virgifera</name>
    <name type="common">western corn rootworm</name>
    <dbReference type="NCBI Taxonomy" id="50390"/>
    <lineage>
        <taxon>Eukaryota</taxon>
        <taxon>Metazoa</taxon>
        <taxon>Ecdysozoa</taxon>
        <taxon>Arthropoda</taxon>
        <taxon>Hexapoda</taxon>
        <taxon>Insecta</taxon>
        <taxon>Pterygota</taxon>
        <taxon>Neoptera</taxon>
        <taxon>Endopterygota</taxon>
        <taxon>Coleoptera</taxon>
        <taxon>Polyphaga</taxon>
        <taxon>Cucujiformia</taxon>
        <taxon>Chrysomeloidea</taxon>
        <taxon>Chrysomelidae</taxon>
        <taxon>Galerucinae</taxon>
        <taxon>Diabroticina</taxon>
        <taxon>Diabroticites</taxon>
        <taxon>Diabrotica</taxon>
    </lineage>
</organism>
<feature type="compositionally biased region" description="Polar residues" evidence="2">
    <location>
        <begin position="137"/>
        <end position="149"/>
    </location>
</feature>
<evidence type="ECO:0000313" key="5">
    <source>
        <dbReference type="Proteomes" id="UP001652700"/>
    </source>
</evidence>
<reference evidence="4" key="1">
    <citation type="submission" date="2025-05" db="UniProtKB">
        <authorList>
            <consortium name="EnsemblMetazoa"/>
        </authorList>
    </citation>
    <scope>IDENTIFICATION</scope>
</reference>
<accession>A0ABM5IT43</accession>